<evidence type="ECO:0000256" key="12">
    <source>
        <dbReference type="PROSITE-ProRule" id="PRU01360"/>
    </source>
</evidence>
<accession>A0A3S8ZVI3</accession>
<evidence type="ECO:0000256" key="2">
    <source>
        <dbReference type="ARBA" id="ARBA00009810"/>
    </source>
</evidence>
<dbReference type="AlphaFoldDB" id="A0A3S8ZVI3"/>
<dbReference type="Gene3D" id="2.170.130.10">
    <property type="entry name" value="TonB-dependent receptor, plug domain"/>
    <property type="match status" value="1"/>
</dbReference>
<evidence type="ECO:0000256" key="13">
    <source>
        <dbReference type="RuleBase" id="RU003357"/>
    </source>
</evidence>
<evidence type="ECO:0000256" key="10">
    <source>
        <dbReference type="ARBA" id="ARBA00023170"/>
    </source>
</evidence>
<evidence type="ECO:0000256" key="11">
    <source>
        <dbReference type="ARBA" id="ARBA00023237"/>
    </source>
</evidence>
<dbReference type="Proteomes" id="UP000282438">
    <property type="component" value="Chromosome"/>
</dbReference>
<gene>
    <name evidence="17" type="ORF">EJO50_14165</name>
</gene>
<dbReference type="InterPro" id="IPR000531">
    <property type="entry name" value="Beta-barrel_TonB"/>
</dbReference>
<reference evidence="17 18" key="1">
    <citation type="submission" date="2018-12" db="EMBL/GenBank/DDBJ databases">
        <title>Complete genome sequence of Iodobacter sp. H11R3.</title>
        <authorList>
            <person name="Bae J.-W."/>
        </authorList>
    </citation>
    <scope>NUCLEOTIDE SEQUENCE [LARGE SCALE GENOMIC DNA]</scope>
    <source>
        <strain evidence="17 18">H11R3</strain>
    </source>
</reference>
<evidence type="ECO:0000256" key="8">
    <source>
        <dbReference type="ARBA" id="ARBA00023077"/>
    </source>
</evidence>
<comment type="similarity">
    <text evidence="2 12 13">Belongs to the TonB-dependent receptor family.</text>
</comment>
<dbReference type="CDD" id="cd01347">
    <property type="entry name" value="ligand_gated_channel"/>
    <property type="match status" value="1"/>
</dbReference>
<feature type="chain" id="PRO_5019023899" evidence="14">
    <location>
        <begin position="20"/>
        <end position="603"/>
    </location>
</feature>
<dbReference type="PROSITE" id="PS52016">
    <property type="entry name" value="TONB_DEPENDENT_REC_3"/>
    <property type="match status" value="1"/>
</dbReference>
<evidence type="ECO:0000256" key="4">
    <source>
        <dbReference type="ARBA" id="ARBA00022452"/>
    </source>
</evidence>
<organism evidence="17 18">
    <name type="scientific">Iodobacter ciconiae</name>
    <dbReference type="NCBI Taxonomy" id="2496266"/>
    <lineage>
        <taxon>Bacteria</taxon>
        <taxon>Pseudomonadati</taxon>
        <taxon>Pseudomonadota</taxon>
        <taxon>Betaproteobacteria</taxon>
        <taxon>Neisseriales</taxon>
        <taxon>Chitinibacteraceae</taxon>
        <taxon>Iodobacter</taxon>
    </lineage>
</organism>
<dbReference type="InterPro" id="IPR036942">
    <property type="entry name" value="Beta-barrel_TonB_sf"/>
</dbReference>
<evidence type="ECO:0000256" key="1">
    <source>
        <dbReference type="ARBA" id="ARBA00004571"/>
    </source>
</evidence>
<feature type="domain" description="TonB-dependent receptor-like beta-barrel" evidence="15">
    <location>
        <begin position="176"/>
        <end position="577"/>
    </location>
</feature>
<dbReference type="SUPFAM" id="SSF56935">
    <property type="entry name" value="Porins"/>
    <property type="match status" value="1"/>
</dbReference>
<dbReference type="InterPro" id="IPR037066">
    <property type="entry name" value="Plug_dom_sf"/>
</dbReference>
<dbReference type="Pfam" id="PF07715">
    <property type="entry name" value="Plug"/>
    <property type="match status" value="1"/>
</dbReference>
<evidence type="ECO:0000256" key="14">
    <source>
        <dbReference type="SAM" id="SignalP"/>
    </source>
</evidence>
<comment type="subcellular location">
    <subcellularLocation>
        <location evidence="1 12">Cell outer membrane</location>
        <topology evidence="1 12">Multi-pass membrane protein</topology>
    </subcellularLocation>
</comment>
<keyword evidence="11 12" id="KW-0998">Cell outer membrane</keyword>
<evidence type="ECO:0000259" key="15">
    <source>
        <dbReference type="Pfam" id="PF00593"/>
    </source>
</evidence>
<evidence type="ECO:0000259" key="16">
    <source>
        <dbReference type="Pfam" id="PF07715"/>
    </source>
</evidence>
<dbReference type="InterPro" id="IPR039426">
    <property type="entry name" value="TonB-dep_rcpt-like"/>
</dbReference>
<dbReference type="GO" id="GO:0009279">
    <property type="term" value="C:cell outer membrane"/>
    <property type="evidence" value="ECO:0007669"/>
    <property type="project" value="UniProtKB-SubCell"/>
</dbReference>
<dbReference type="PANTHER" id="PTHR30069">
    <property type="entry name" value="TONB-DEPENDENT OUTER MEMBRANE RECEPTOR"/>
    <property type="match status" value="1"/>
</dbReference>
<evidence type="ECO:0000256" key="5">
    <source>
        <dbReference type="ARBA" id="ARBA00022692"/>
    </source>
</evidence>
<keyword evidence="3 12" id="KW-0813">Transport</keyword>
<dbReference type="OrthoDB" id="183532at2"/>
<dbReference type="InterPro" id="IPR012910">
    <property type="entry name" value="Plug_dom"/>
</dbReference>
<feature type="domain" description="TonB-dependent receptor plug" evidence="16">
    <location>
        <begin position="38"/>
        <end position="144"/>
    </location>
</feature>
<evidence type="ECO:0000256" key="3">
    <source>
        <dbReference type="ARBA" id="ARBA00022448"/>
    </source>
</evidence>
<dbReference type="RefSeq" id="WP_125975227.1">
    <property type="nucleotide sequence ID" value="NZ_CP034433.1"/>
</dbReference>
<dbReference type="GO" id="GO:0015889">
    <property type="term" value="P:cobalamin transport"/>
    <property type="evidence" value="ECO:0007669"/>
    <property type="project" value="TreeGrafter"/>
</dbReference>
<dbReference type="Pfam" id="PF00593">
    <property type="entry name" value="TonB_dep_Rec_b-barrel"/>
    <property type="match status" value="1"/>
</dbReference>
<name>A0A3S8ZVI3_9NEIS</name>
<keyword evidence="18" id="KW-1185">Reference proteome</keyword>
<keyword evidence="10 17" id="KW-0675">Receptor</keyword>
<protein>
    <submittedName>
        <fullName evidence="17">TonB-dependent receptor</fullName>
    </submittedName>
</protein>
<evidence type="ECO:0000256" key="7">
    <source>
        <dbReference type="ARBA" id="ARBA00023065"/>
    </source>
</evidence>
<keyword evidence="4 12" id="KW-1134">Transmembrane beta strand</keyword>
<keyword evidence="6 14" id="KW-0732">Signal</keyword>
<dbReference type="KEGG" id="iod:EJO50_14165"/>
<sequence length="603" mass="64825">MLFRIAPLTILVASICAQAETVQLSPVVTTAARLPQAVKEVVGDVTVIDQKAIETSGAISLPELLTRQPGMQISSNGGAGKATSAYIRGSSSQQTIYLIDGIRFGSATTGTAALQHIPLSQIERIEILRGPAASLYGSDAIGGVIQIFTRQGSKGFHPSVEIGLGTENTQTLSAHLAGGVNDTRYSIGLAHTKTDGISARSNTRAGTFSTDNDGYENTSLSINASHRINEAHEFGASLLQAKAENHYDSSSSSNYDDHDNGTNGSATFWMNNSFTKNWTSKLQAGVSIDDSTNYTTSGESRFKTKQTQLSWLNEIKAGPGIITVGAETLEQAVSSSTKYDVDQRRINSVLAGYLAHFDNVSLQVNLRNDDNSQFGKKTTGNLGASWQVADAWKIGGSFGTGYRAPTFNQLYYPNYGTPTLQPETSKNTEAFVRFEANNVKLSATAYHNEIDGMLETGKTTTIVVGNAKLKGITLTADWQGEMFQAGGSFDLLNAKDTSGGSTDGKQLTRRAKQFGSAYVGVTQGQWSTRGEVQAQAHREEDISGGPRARLPGYALVNLSVNWLFAKDWQASARVNNIFDAEYELAKGYSTLGRNAMLNLSWQH</sequence>
<keyword evidence="5 12" id="KW-0812">Transmembrane</keyword>
<evidence type="ECO:0000256" key="9">
    <source>
        <dbReference type="ARBA" id="ARBA00023136"/>
    </source>
</evidence>
<dbReference type="EMBL" id="CP034433">
    <property type="protein sequence ID" value="AZN37517.1"/>
    <property type="molecule type" value="Genomic_DNA"/>
</dbReference>
<dbReference type="GO" id="GO:0006811">
    <property type="term" value="P:monoatomic ion transport"/>
    <property type="evidence" value="ECO:0007669"/>
    <property type="project" value="UniProtKB-KW"/>
</dbReference>
<keyword evidence="9 12" id="KW-0472">Membrane</keyword>
<dbReference type="PANTHER" id="PTHR30069:SF53">
    <property type="entry name" value="COLICIN I RECEPTOR-RELATED"/>
    <property type="match status" value="1"/>
</dbReference>
<dbReference type="Gene3D" id="2.40.170.20">
    <property type="entry name" value="TonB-dependent receptor, beta-barrel domain"/>
    <property type="match status" value="1"/>
</dbReference>
<evidence type="ECO:0000313" key="17">
    <source>
        <dbReference type="EMBL" id="AZN37517.1"/>
    </source>
</evidence>
<feature type="signal peptide" evidence="14">
    <location>
        <begin position="1"/>
        <end position="19"/>
    </location>
</feature>
<evidence type="ECO:0000256" key="6">
    <source>
        <dbReference type="ARBA" id="ARBA00022729"/>
    </source>
</evidence>
<proteinExistence type="inferred from homology"/>
<keyword evidence="8 13" id="KW-0798">TonB box</keyword>
<evidence type="ECO:0000313" key="18">
    <source>
        <dbReference type="Proteomes" id="UP000282438"/>
    </source>
</evidence>
<keyword evidence="7" id="KW-0406">Ion transport</keyword>